<reference evidence="1 2" key="1">
    <citation type="journal article" date="2016" name="Int. J. Syst. Evol. Microbiol.">
        <title>Caldimicrobium thiodismutans sp. nov., a sulfur-disproportionating bacterium isolated from a hot spring, and emended description of the genus Caldimicrobium.</title>
        <authorList>
            <person name="Kojima H."/>
            <person name="Umezawa K."/>
            <person name="Fukui M."/>
        </authorList>
    </citation>
    <scope>NUCLEOTIDE SEQUENCE [LARGE SCALE GENOMIC DNA]</scope>
    <source>
        <strain evidence="1 2">TF1</strain>
    </source>
</reference>
<dbReference type="KEGG" id="cthi:THC_1203"/>
<protein>
    <submittedName>
        <fullName evidence="1">Uncharacterized protein</fullName>
    </submittedName>
</protein>
<dbReference type="EMBL" id="AP014945">
    <property type="protein sequence ID" value="BAU23574.1"/>
    <property type="molecule type" value="Genomic_DNA"/>
</dbReference>
<keyword evidence="2" id="KW-1185">Reference proteome</keyword>
<dbReference type="Proteomes" id="UP000068196">
    <property type="component" value="Chromosome"/>
</dbReference>
<proteinExistence type="predicted"/>
<evidence type="ECO:0000313" key="2">
    <source>
        <dbReference type="Proteomes" id="UP000068196"/>
    </source>
</evidence>
<reference evidence="2" key="2">
    <citation type="journal article" date="2016" name="Int. J. Syst. Evol. Microbiol.">
        <title>Caldimicrobium thiodismutans sp. nov., a sulfur-disproportionating bacterium isolated from a hot spring.</title>
        <authorList>
            <person name="Kojima H."/>
            <person name="Umezawa K."/>
            <person name="Fukui M."/>
        </authorList>
    </citation>
    <scope>NUCLEOTIDE SEQUENCE [LARGE SCALE GENOMIC DNA]</scope>
    <source>
        <strain evidence="2">TF1</strain>
    </source>
</reference>
<gene>
    <name evidence="1" type="ORF">THC_1203</name>
</gene>
<dbReference type="AlphaFoldDB" id="A0A0U4N2Q7"/>
<sequence length="131" mass="15816">MGSLQKLMKSIKTETSIERRIEKNLQTLEKYGFYLEHFEDIKEYLLDYSDMIELIPVIANIIKSNFPDNQVVFDIYKDPEIDDRYIVIYVRSKSYNELFMKKLEDVESEFLDYLVDKKGWIQLTTDFKKFE</sequence>
<name>A0A0U4N2Q7_9BACT</name>
<accession>A0A0U4N2Q7</accession>
<dbReference type="STRING" id="1653476.THC_1203"/>
<organism evidence="1 2">
    <name type="scientific">Caldimicrobium thiodismutans</name>
    <dbReference type="NCBI Taxonomy" id="1653476"/>
    <lineage>
        <taxon>Bacteria</taxon>
        <taxon>Pseudomonadati</taxon>
        <taxon>Thermodesulfobacteriota</taxon>
        <taxon>Thermodesulfobacteria</taxon>
        <taxon>Thermodesulfobacteriales</taxon>
        <taxon>Thermodesulfobacteriaceae</taxon>
        <taxon>Caldimicrobium</taxon>
    </lineage>
</organism>
<evidence type="ECO:0000313" key="1">
    <source>
        <dbReference type="EMBL" id="BAU23574.1"/>
    </source>
</evidence>